<feature type="compositionally biased region" description="Basic and acidic residues" evidence="1">
    <location>
        <begin position="206"/>
        <end position="218"/>
    </location>
</feature>
<proteinExistence type="predicted"/>
<sequence precursor="true">MKSLKVILYFLLLAFSLRSTAATLEKPDDIAELQAALRNQPEAQRSFYIEFAAAMDGRQVDAFMRKYGLQPINIGGQYFAFDEQRYFSITDFTLYDAPFPEYLNYIFARHNQRLATRRYPGSRVQRGKVYDPSVVASADEIDPNVAVVTWIKAQMHGSYSSINRLVGTPNGHRILFTHENYADRIIEAHTEYKHLKRKIPPLDDGQIERRMHTEPQGD</sequence>
<evidence type="ECO:0000313" key="4">
    <source>
        <dbReference type="Proteomes" id="UP000095672"/>
    </source>
</evidence>
<accession>A0A1C9WC02</accession>
<evidence type="ECO:0000256" key="1">
    <source>
        <dbReference type="SAM" id="MobiDB-lite"/>
    </source>
</evidence>
<keyword evidence="4" id="KW-1185">Reference proteome</keyword>
<keyword evidence="2" id="KW-0732">Signal</keyword>
<feature type="region of interest" description="Disordered" evidence="1">
    <location>
        <begin position="198"/>
        <end position="218"/>
    </location>
</feature>
<evidence type="ECO:0000256" key="2">
    <source>
        <dbReference type="SAM" id="SignalP"/>
    </source>
</evidence>
<feature type="chain" id="PRO_5008895695" evidence="2">
    <location>
        <begin position="22"/>
        <end position="218"/>
    </location>
</feature>
<feature type="signal peptide" evidence="2">
    <location>
        <begin position="1"/>
        <end position="21"/>
    </location>
</feature>
<dbReference type="KEGG" id="micc:AUP74_03313"/>
<dbReference type="AlphaFoldDB" id="A0A1C9WC02"/>
<dbReference type="RefSeq" id="WP_069948510.1">
    <property type="nucleotide sequence ID" value="NZ_CP014143.1"/>
</dbReference>
<protein>
    <submittedName>
        <fullName evidence="3">Uncharacterized protein</fullName>
    </submittedName>
</protein>
<dbReference type="STRING" id="1769779.AUP74_03313"/>
<name>A0A1C9WC02_9GAMM</name>
<dbReference type="Proteomes" id="UP000095672">
    <property type="component" value="Chromosome"/>
</dbReference>
<evidence type="ECO:0000313" key="3">
    <source>
        <dbReference type="EMBL" id="AOS98679.1"/>
    </source>
</evidence>
<gene>
    <name evidence="3" type="ORF">AUP74_03313</name>
</gene>
<dbReference type="OrthoDB" id="9885743at2"/>
<dbReference type="EMBL" id="CP014143">
    <property type="protein sequence ID" value="AOS98679.1"/>
    <property type="molecule type" value="Genomic_DNA"/>
</dbReference>
<reference evidence="4" key="1">
    <citation type="submission" date="2016-01" db="EMBL/GenBank/DDBJ databases">
        <title>Complete genome sequence of Microbulbifer sp. CCB-MM1, a halophile isolated from Matang Mangrove Forest, Perak.</title>
        <authorList>
            <person name="Moh T.H."/>
            <person name="Dinesh B."/>
            <person name="Lau N.-S."/>
            <person name="Go F."/>
            <person name="Alexander Chong S.-C."/>
        </authorList>
    </citation>
    <scope>NUCLEOTIDE SEQUENCE [LARGE SCALE GENOMIC DNA]</scope>
    <source>
        <strain evidence="4">CCB-MM1</strain>
    </source>
</reference>
<organism evidence="3 4">
    <name type="scientific">Microbulbifer aggregans</name>
    <dbReference type="NCBI Taxonomy" id="1769779"/>
    <lineage>
        <taxon>Bacteria</taxon>
        <taxon>Pseudomonadati</taxon>
        <taxon>Pseudomonadota</taxon>
        <taxon>Gammaproteobacteria</taxon>
        <taxon>Cellvibrionales</taxon>
        <taxon>Microbulbiferaceae</taxon>
        <taxon>Microbulbifer</taxon>
    </lineage>
</organism>